<keyword evidence="5" id="KW-0732">Signal</keyword>
<name>A0A6P8F2G8_CLUHA</name>
<evidence type="ECO:0000259" key="6">
    <source>
        <dbReference type="SMART" id="SM00409"/>
    </source>
</evidence>
<feature type="region of interest" description="Disordered" evidence="4">
    <location>
        <begin position="122"/>
        <end position="155"/>
    </location>
</feature>
<dbReference type="PANTHER" id="PTHR11860">
    <property type="entry name" value="POLYMERIC-IMMUNOGLOBULIN RECEPTOR"/>
    <property type="match status" value="1"/>
</dbReference>
<evidence type="ECO:0000256" key="5">
    <source>
        <dbReference type="SAM" id="SignalP"/>
    </source>
</evidence>
<dbReference type="Pfam" id="PF07686">
    <property type="entry name" value="V-set"/>
    <property type="match status" value="1"/>
</dbReference>
<dbReference type="SMART" id="SM00409">
    <property type="entry name" value="IG"/>
    <property type="match status" value="1"/>
</dbReference>
<dbReference type="GeneID" id="116218753"/>
<feature type="domain" description="Immunoglobulin" evidence="6">
    <location>
        <begin position="20"/>
        <end position="119"/>
    </location>
</feature>
<evidence type="ECO:0000256" key="4">
    <source>
        <dbReference type="SAM" id="MobiDB-lite"/>
    </source>
</evidence>
<evidence type="ECO:0000313" key="8">
    <source>
        <dbReference type="RefSeq" id="XP_031417337.1"/>
    </source>
</evidence>
<feature type="signal peptide" evidence="5">
    <location>
        <begin position="1"/>
        <end position="17"/>
    </location>
</feature>
<dbReference type="InterPro" id="IPR013106">
    <property type="entry name" value="Ig_V-set"/>
</dbReference>
<dbReference type="PANTHER" id="PTHR11860:SF118">
    <property type="entry name" value="CMRF35-LIKE MOLECULE 3-RELATED"/>
    <property type="match status" value="1"/>
</dbReference>
<dbReference type="GO" id="GO:0004888">
    <property type="term" value="F:transmembrane signaling receptor activity"/>
    <property type="evidence" value="ECO:0007669"/>
    <property type="project" value="TreeGrafter"/>
</dbReference>
<proteinExistence type="predicted"/>
<reference evidence="8" key="1">
    <citation type="submission" date="2025-08" db="UniProtKB">
        <authorList>
            <consortium name="RefSeq"/>
        </authorList>
    </citation>
    <scope>IDENTIFICATION</scope>
</reference>
<dbReference type="InterPro" id="IPR050671">
    <property type="entry name" value="CD300_family_receptors"/>
</dbReference>
<dbReference type="RefSeq" id="XP_031417337.1">
    <property type="nucleotide sequence ID" value="XM_031561477.2"/>
</dbReference>
<dbReference type="InterPro" id="IPR003599">
    <property type="entry name" value="Ig_sub"/>
</dbReference>
<gene>
    <name evidence="8" type="primary">LOC116218753</name>
</gene>
<keyword evidence="2" id="KW-0812">Transmembrane</keyword>
<dbReference type="KEGG" id="char:116218753"/>
<keyword evidence="7" id="KW-1185">Reference proteome</keyword>
<keyword evidence="3" id="KW-0472">Membrane</keyword>
<dbReference type="InterPro" id="IPR036179">
    <property type="entry name" value="Ig-like_dom_sf"/>
</dbReference>
<feature type="compositionally biased region" description="Polar residues" evidence="4">
    <location>
        <begin position="124"/>
        <end position="141"/>
    </location>
</feature>
<dbReference type="InterPro" id="IPR013783">
    <property type="entry name" value="Ig-like_fold"/>
</dbReference>
<dbReference type="GO" id="GO:0005886">
    <property type="term" value="C:plasma membrane"/>
    <property type="evidence" value="ECO:0007669"/>
    <property type="project" value="TreeGrafter"/>
</dbReference>
<evidence type="ECO:0000313" key="7">
    <source>
        <dbReference type="Proteomes" id="UP000515152"/>
    </source>
</evidence>
<accession>A0A6P8F2G8</accession>
<dbReference type="OrthoDB" id="8959642at2759"/>
<evidence type="ECO:0000256" key="1">
    <source>
        <dbReference type="ARBA" id="ARBA00004370"/>
    </source>
</evidence>
<dbReference type="SUPFAM" id="SSF48726">
    <property type="entry name" value="Immunoglobulin"/>
    <property type="match status" value="1"/>
</dbReference>
<evidence type="ECO:0000256" key="3">
    <source>
        <dbReference type="ARBA" id="ARBA00023136"/>
    </source>
</evidence>
<comment type="subcellular location">
    <subcellularLocation>
        <location evidence="1">Membrane</location>
    </subcellularLocation>
</comment>
<sequence>MKIFACVILLFVSAVSWETDRTLEGSVGGAVDILCKYLTDPESVFLTKMNLSKNVTIIESTQKDQTVIRGRISLYHDSANRFITVAIKNLSREDAGIYRCGTTNYDGNPSYTKINLKVKHAPPTSKSQLTTGSTSAHSTPTGKCRKYISSQHPYR</sequence>
<dbReference type="Gene3D" id="2.60.40.10">
    <property type="entry name" value="Immunoglobulins"/>
    <property type="match status" value="1"/>
</dbReference>
<organism evidence="7 8">
    <name type="scientific">Clupea harengus</name>
    <name type="common">Atlantic herring</name>
    <dbReference type="NCBI Taxonomy" id="7950"/>
    <lineage>
        <taxon>Eukaryota</taxon>
        <taxon>Metazoa</taxon>
        <taxon>Chordata</taxon>
        <taxon>Craniata</taxon>
        <taxon>Vertebrata</taxon>
        <taxon>Euteleostomi</taxon>
        <taxon>Actinopterygii</taxon>
        <taxon>Neopterygii</taxon>
        <taxon>Teleostei</taxon>
        <taxon>Clupei</taxon>
        <taxon>Clupeiformes</taxon>
        <taxon>Clupeoidei</taxon>
        <taxon>Clupeidae</taxon>
        <taxon>Clupea</taxon>
    </lineage>
</organism>
<feature type="chain" id="PRO_5027907270" evidence="5">
    <location>
        <begin position="18"/>
        <end position="155"/>
    </location>
</feature>
<dbReference type="AlphaFoldDB" id="A0A6P8F2G8"/>
<evidence type="ECO:0000256" key="2">
    <source>
        <dbReference type="ARBA" id="ARBA00022692"/>
    </source>
</evidence>
<dbReference type="Proteomes" id="UP000515152">
    <property type="component" value="Chromosome 23"/>
</dbReference>
<protein>
    <submittedName>
        <fullName evidence="8">CMRF35-like molecule 5</fullName>
    </submittedName>
</protein>